<proteinExistence type="predicted"/>
<evidence type="ECO:0000313" key="3">
    <source>
        <dbReference type="EMBL" id="CAH0371838.1"/>
    </source>
</evidence>
<feature type="compositionally biased region" description="Pro residues" evidence="1">
    <location>
        <begin position="8"/>
        <end position="32"/>
    </location>
</feature>
<protein>
    <recommendedName>
        <fullName evidence="2">PDZ domain-containing protein</fullName>
    </recommendedName>
</protein>
<keyword evidence="4" id="KW-1185">Reference proteome</keyword>
<feature type="domain" description="PDZ" evidence="2">
    <location>
        <begin position="54"/>
        <end position="135"/>
    </location>
</feature>
<dbReference type="AlphaFoldDB" id="A0A8J2SJQ1"/>
<dbReference type="InterPro" id="IPR036034">
    <property type="entry name" value="PDZ_sf"/>
</dbReference>
<evidence type="ECO:0000256" key="1">
    <source>
        <dbReference type="SAM" id="MobiDB-lite"/>
    </source>
</evidence>
<feature type="region of interest" description="Disordered" evidence="1">
    <location>
        <begin position="197"/>
        <end position="219"/>
    </location>
</feature>
<dbReference type="SUPFAM" id="SSF50156">
    <property type="entry name" value="PDZ domain-like"/>
    <property type="match status" value="1"/>
</dbReference>
<dbReference type="OrthoDB" id="10689263at2759"/>
<name>A0A8J2SJQ1_9STRA</name>
<dbReference type="PROSITE" id="PS50106">
    <property type="entry name" value="PDZ"/>
    <property type="match status" value="1"/>
</dbReference>
<dbReference type="EMBL" id="CAKKNE010000003">
    <property type="protein sequence ID" value="CAH0371838.1"/>
    <property type="molecule type" value="Genomic_DNA"/>
</dbReference>
<sequence>MEVSAATAPPPELPPPPPPAGTAPPAEQPAPAVPAAAAPAAQPNLQLDPTRFRSATLSRQADGALGLVVRERDGGVFVDGFTNAAVEVAARGAVRPGDRVVAVDGAHVAAGGRRHLKELLARARDPVSLLLYRGDMPAAAAAAPPAPPLAGPMGPLNVVLARARADVGALFAAYGRSAFARWQLQVALHERLPQLSGRPRRTLRQGAARATDAQDRASPDARQRLLLSMLARGFDARALRQHVLCRDPAAHLAPSGYALWVAGAQDRLRELHAANGGQPCAVDVHPPDVKPLPEAFARAGFARARCAVVVERTDDDQYRAVLTHVEIAHAPPDDATGLQSAVVDFPLRRLKPYLELVGLGLADACLGTVEKRRRAPAPADDEMPAAKKGDLG</sequence>
<dbReference type="Proteomes" id="UP000789595">
    <property type="component" value="Unassembled WGS sequence"/>
</dbReference>
<comment type="caution">
    <text evidence="3">The sequence shown here is derived from an EMBL/GenBank/DDBJ whole genome shotgun (WGS) entry which is preliminary data.</text>
</comment>
<evidence type="ECO:0000259" key="2">
    <source>
        <dbReference type="PROSITE" id="PS50106"/>
    </source>
</evidence>
<evidence type="ECO:0000313" key="4">
    <source>
        <dbReference type="Proteomes" id="UP000789595"/>
    </source>
</evidence>
<dbReference type="Gene3D" id="2.30.42.10">
    <property type="match status" value="1"/>
</dbReference>
<gene>
    <name evidence="3" type="ORF">PECAL_3P17940</name>
</gene>
<feature type="region of interest" description="Disordered" evidence="1">
    <location>
        <begin position="1"/>
        <end position="39"/>
    </location>
</feature>
<accession>A0A8J2SJQ1</accession>
<dbReference type="InterPro" id="IPR001478">
    <property type="entry name" value="PDZ"/>
</dbReference>
<organism evidence="3 4">
    <name type="scientific">Pelagomonas calceolata</name>
    <dbReference type="NCBI Taxonomy" id="35677"/>
    <lineage>
        <taxon>Eukaryota</taxon>
        <taxon>Sar</taxon>
        <taxon>Stramenopiles</taxon>
        <taxon>Ochrophyta</taxon>
        <taxon>Pelagophyceae</taxon>
        <taxon>Pelagomonadales</taxon>
        <taxon>Pelagomonadaceae</taxon>
        <taxon>Pelagomonas</taxon>
    </lineage>
</organism>
<reference evidence="3" key="1">
    <citation type="submission" date="2021-11" db="EMBL/GenBank/DDBJ databases">
        <authorList>
            <consortium name="Genoscope - CEA"/>
            <person name="William W."/>
        </authorList>
    </citation>
    <scope>NUCLEOTIDE SEQUENCE</scope>
</reference>
<feature type="region of interest" description="Disordered" evidence="1">
    <location>
        <begin position="373"/>
        <end position="392"/>
    </location>
</feature>